<dbReference type="InterPro" id="IPR001296">
    <property type="entry name" value="Glyco_trans_1"/>
</dbReference>
<dbReference type="PANTHER" id="PTHR12526">
    <property type="entry name" value="GLYCOSYLTRANSFERASE"/>
    <property type="match status" value="1"/>
</dbReference>
<organism evidence="3 4">
    <name type="scientific">Thiobacillus denitrificans</name>
    <dbReference type="NCBI Taxonomy" id="36861"/>
    <lineage>
        <taxon>Bacteria</taxon>
        <taxon>Pseudomonadati</taxon>
        <taxon>Pseudomonadota</taxon>
        <taxon>Betaproteobacteria</taxon>
        <taxon>Nitrosomonadales</taxon>
        <taxon>Thiobacillaceae</taxon>
        <taxon>Thiobacillus</taxon>
    </lineage>
</organism>
<evidence type="ECO:0000313" key="3">
    <source>
        <dbReference type="EMBL" id="KVW93274.1"/>
    </source>
</evidence>
<dbReference type="Pfam" id="PF00534">
    <property type="entry name" value="Glycos_transf_1"/>
    <property type="match status" value="1"/>
</dbReference>
<dbReference type="PATRIC" id="fig|36861.3.peg.2638"/>
<evidence type="ECO:0000259" key="2">
    <source>
        <dbReference type="Pfam" id="PF13439"/>
    </source>
</evidence>
<dbReference type="RefSeq" id="WP_059758078.1">
    <property type="nucleotide sequence ID" value="NZ_LDUG01000048.1"/>
</dbReference>
<dbReference type="CDD" id="cd03811">
    <property type="entry name" value="GT4_GT28_WabH-like"/>
    <property type="match status" value="1"/>
</dbReference>
<sequence>MKICQVLASQGEGGLEKHVRELAGQLAEAGHEVLVLGDADYLATLSAQVGRVPIRCDRSRRNPLLLLELLFKLRRCRCDIIHAQANKATSMVASLRRGLAAPTVGTLHNIKRNIAAFRRLDHVIAVSQQLAGPFPKPHCSVVYNGIAPPSFERVDLKAEFGLPANRPLLLAAGHLVQAKGFDILLDAVDGLPLSLMIAGEGPERPSLEQRIKRLMPETQCRLLGYRTDVATLMASADAVIISSRREGFSYVFSEALLLGARILATDVPVANEVLPAELIVPVGDAQALRNRLQALLDNLDGWSGLMKAPQALFSEGMTLKAMVGETVAVYEKVRAEN</sequence>
<name>A0A125BBS4_THIDE</name>
<dbReference type="AlphaFoldDB" id="A0A125BBS4"/>
<accession>A0A125BBS4</accession>
<evidence type="ECO:0000259" key="1">
    <source>
        <dbReference type="Pfam" id="PF00534"/>
    </source>
</evidence>
<evidence type="ECO:0000313" key="4">
    <source>
        <dbReference type="Proteomes" id="UP000064243"/>
    </source>
</evidence>
<dbReference type="Proteomes" id="UP000064243">
    <property type="component" value="Unassembled WGS sequence"/>
</dbReference>
<feature type="domain" description="Glycosyl transferase family 1" evidence="1">
    <location>
        <begin position="156"/>
        <end position="298"/>
    </location>
</feature>
<proteinExistence type="predicted"/>
<reference evidence="3 4" key="1">
    <citation type="journal article" date="2015" name="Appl. Environ. Microbiol.">
        <title>Aerobic and Anaerobic Thiosulfate Oxidation by a Cold-Adapted, Subglacial Chemoautotroph.</title>
        <authorList>
            <person name="Harrold Z.R."/>
            <person name="Skidmore M.L."/>
            <person name="Hamilton T.L."/>
            <person name="Desch L."/>
            <person name="Amada K."/>
            <person name="van Gelder W."/>
            <person name="Glover K."/>
            <person name="Roden E.E."/>
            <person name="Boyd E.S."/>
        </authorList>
    </citation>
    <scope>NUCLEOTIDE SEQUENCE [LARGE SCALE GENOMIC DNA]</scope>
    <source>
        <strain evidence="3 4">RG</strain>
    </source>
</reference>
<keyword evidence="4" id="KW-1185">Reference proteome</keyword>
<dbReference type="GO" id="GO:0016757">
    <property type="term" value="F:glycosyltransferase activity"/>
    <property type="evidence" value="ECO:0007669"/>
    <property type="project" value="InterPro"/>
</dbReference>
<dbReference type="SUPFAM" id="SSF53756">
    <property type="entry name" value="UDP-Glycosyltransferase/glycogen phosphorylase"/>
    <property type="match status" value="1"/>
</dbReference>
<gene>
    <name evidence="3" type="ORF">ABW22_14070</name>
</gene>
<dbReference type="OrthoDB" id="509705at2"/>
<dbReference type="Pfam" id="PF13439">
    <property type="entry name" value="Glyco_transf_4"/>
    <property type="match status" value="1"/>
</dbReference>
<keyword evidence="3" id="KW-0808">Transferase</keyword>
<dbReference type="PANTHER" id="PTHR12526:SF630">
    <property type="entry name" value="GLYCOSYLTRANSFERASE"/>
    <property type="match status" value="1"/>
</dbReference>
<feature type="domain" description="Glycosyltransferase subfamily 4-like N-terminal" evidence="2">
    <location>
        <begin position="13"/>
        <end position="146"/>
    </location>
</feature>
<protein>
    <submittedName>
        <fullName evidence="3">Glycosyl transferase family 1</fullName>
    </submittedName>
</protein>
<dbReference type="Gene3D" id="3.40.50.2000">
    <property type="entry name" value="Glycogen Phosphorylase B"/>
    <property type="match status" value="2"/>
</dbReference>
<dbReference type="EMBL" id="LDUG01000048">
    <property type="protein sequence ID" value="KVW93274.1"/>
    <property type="molecule type" value="Genomic_DNA"/>
</dbReference>
<dbReference type="InterPro" id="IPR028098">
    <property type="entry name" value="Glyco_trans_4-like_N"/>
</dbReference>
<comment type="caution">
    <text evidence="3">The sequence shown here is derived from an EMBL/GenBank/DDBJ whole genome shotgun (WGS) entry which is preliminary data.</text>
</comment>